<organism evidence="2">
    <name type="scientific">Alexandrium monilatum</name>
    <dbReference type="NCBI Taxonomy" id="311494"/>
    <lineage>
        <taxon>Eukaryota</taxon>
        <taxon>Sar</taxon>
        <taxon>Alveolata</taxon>
        <taxon>Dinophyceae</taxon>
        <taxon>Gonyaulacales</taxon>
        <taxon>Pyrocystaceae</taxon>
        <taxon>Alexandrium</taxon>
    </lineage>
</organism>
<evidence type="ECO:0000313" key="2">
    <source>
        <dbReference type="EMBL" id="CAE4656891.1"/>
    </source>
</evidence>
<feature type="transmembrane region" description="Helical" evidence="1">
    <location>
        <begin position="132"/>
        <end position="152"/>
    </location>
</feature>
<keyword evidence="1" id="KW-0472">Membrane</keyword>
<keyword evidence="1" id="KW-0812">Transmembrane</keyword>
<name>A0A7S4SVF3_9DINO</name>
<dbReference type="AlphaFoldDB" id="A0A7S4SVF3"/>
<dbReference type="EMBL" id="HBNR01080015">
    <property type="protein sequence ID" value="CAE4656891.1"/>
    <property type="molecule type" value="Transcribed_RNA"/>
</dbReference>
<proteinExistence type="predicted"/>
<feature type="transmembrane region" description="Helical" evidence="1">
    <location>
        <begin position="46"/>
        <end position="64"/>
    </location>
</feature>
<sequence>MSCFGSSNFGTSLPVPGFLLAKAAQQGPICTSIRPAMARGTRSTKLSILMVAAVLSLAAHRLLAPSKPTFVQPRAPQGKDVAALGAVAALTASLPAEAFKGPLAGSEVCKSKPLVWFIYPLCDPVFLAAPPYFFPLLFIFYGVIVTTIQLLIPATQPDEDLR</sequence>
<reference evidence="2" key="1">
    <citation type="submission" date="2021-01" db="EMBL/GenBank/DDBJ databases">
        <authorList>
            <person name="Corre E."/>
            <person name="Pelletier E."/>
            <person name="Niang G."/>
            <person name="Scheremetjew M."/>
            <person name="Finn R."/>
            <person name="Kale V."/>
            <person name="Holt S."/>
            <person name="Cochrane G."/>
            <person name="Meng A."/>
            <person name="Brown T."/>
            <person name="Cohen L."/>
        </authorList>
    </citation>
    <scope>NUCLEOTIDE SEQUENCE</scope>
    <source>
        <strain evidence="2">CCMP3105</strain>
    </source>
</reference>
<gene>
    <name evidence="2" type="ORF">AMON00008_LOCUS57137</name>
</gene>
<accession>A0A7S4SVF3</accession>
<evidence type="ECO:0000256" key="1">
    <source>
        <dbReference type="SAM" id="Phobius"/>
    </source>
</evidence>
<protein>
    <submittedName>
        <fullName evidence="2">Uncharacterized protein</fullName>
    </submittedName>
</protein>
<keyword evidence="1" id="KW-1133">Transmembrane helix</keyword>